<dbReference type="AlphaFoldDB" id="A0A059AAE1"/>
<dbReference type="InParanoid" id="A0A059AAE1"/>
<proteinExistence type="predicted"/>
<evidence type="ECO:0000313" key="1">
    <source>
        <dbReference type="EMBL" id="KCW50626.1"/>
    </source>
</evidence>
<protein>
    <submittedName>
        <fullName evidence="1">Uncharacterized protein</fullName>
    </submittedName>
</protein>
<dbReference type="Gramene" id="KCW50626">
    <property type="protein sequence ID" value="KCW50626"/>
    <property type="gene ID" value="EUGRSUZ_J00328"/>
</dbReference>
<sequence>MRKFLNTDLWYQNKACPRESSWLINDYRTIKLLFHDEHILIPPQINHEKWFFCYYKHWLLYRSPYMTT</sequence>
<name>A0A059AAE1_EUCGR</name>
<reference evidence="1" key="1">
    <citation type="submission" date="2013-07" db="EMBL/GenBank/DDBJ databases">
        <title>The genome of Eucalyptus grandis.</title>
        <authorList>
            <person name="Schmutz J."/>
            <person name="Hayes R."/>
            <person name="Myburg A."/>
            <person name="Tuskan G."/>
            <person name="Grattapaglia D."/>
            <person name="Rokhsar D.S."/>
        </authorList>
    </citation>
    <scope>NUCLEOTIDE SEQUENCE</scope>
    <source>
        <tissue evidence="1">Leaf extractions</tissue>
    </source>
</reference>
<gene>
    <name evidence="1" type="ORF">EUGRSUZ_J00328</name>
</gene>
<accession>A0A059AAE1</accession>
<dbReference type="EMBL" id="KK198762">
    <property type="protein sequence ID" value="KCW50626.1"/>
    <property type="molecule type" value="Genomic_DNA"/>
</dbReference>
<organism evidence="1">
    <name type="scientific">Eucalyptus grandis</name>
    <name type="common">Flooded gum</name>
    <dbReference type="NCBI Taxonomy" id="71139"/>
    <lineage>
        <taxon>Eukaryota</taxon>
        <taxon>Viridiplantae</taxon>
        <taxon>Streptophyta</taxon>
        <taxon>Embryophyta</taxon>
        <taxon>Tracheophyta</taxon>
        <taxon>Spermatophyta</taxon>
        <taxon>Magnoliopsida</taxon>
        <taxon>eudicotyledons</taxon>
        <taxon>Gunneridae</taxon>
        <taxon>Pentapetalae</taxon>
        <taxon>rosids</taxon>
        <taxon>malvids</taxon>
        <taxon>Myrtales</taxon>
        <taxon>Myrtaceae</taxon>
        <taxon>Myrtoideae</taxon>
        <taxon>Eucalypteae</taxon>
        <taxon>Eucalyptus</taxon>
    </lineage>
</organism>